<name>A0AAD4UPF7_PRUDU</name>
<evidence type="ECO:0000313" key="5">
    <source>
        <dbReference type="Proteomes" id="UP001054821"/>
    </source>
</evidence>
<feature type="non-terminal residue" evidence="4">
    <location>
        <position position="1"/>
    </location>
</feature>
<dbReference type="SUPFAM" id="SSF54791">
    <property type="entry name" value="Eukaryotic type KH-domain (KH-domain type I)"/>
    <property type="match status" value="1"/>
</dbReference>
<comment type="caution">
    <text evidence="4">The sequence shown here is derived from an EMBL/GenBank/DDBJ whole genome shotgun (WGS) entry which is preliminary data.</text>
</comment>
<dbReference type="GO" id="GO:0006307">
    <property type="term" value="P:DNA alkylation repair"/>
    <property type="evidence" value="ECO:0007669"/>
    <property type="project" value="InterPro"/>
</dbReference>
<feature type="compositionally biased region" description="Acidic residues" evidence="2">
    <location>
        <begin position="99"/>
        <end position="111"/>
    </location>
</feature>
<accession>A0AAD4UPF7</accession>
<dbReference type="AlphaFoldDB" id="A0AAD4UPF7"/>
<dbReference type="PROSITE" id="PS50084">
    <property type="entry name" value="KH_TYPE_1"/>
    <property type="match status" value="1"/>
</dbReference>
<protein>
    <recommendedName>
        <fullName evidence="3">K Homology domain-containing protein</fullName>
    </recommendedName>
</protein>
<dbReference type="EMBL" id="JAJFAZ020000052">
    <property type="protein sequence ID" value="KAI5311265.1"/>
    <property type="molecule type" value="Genomic_DNA"/>
</dbReference>
<proteinExistence type="predicted"/>
<dbReference type="InterPro" id="IPR004088">
    <property type="entry name" value="KH_dom_type_1"/>
</dbReference>
<dbReference type="GO" id="GO:0006355">
    <property type="term" value="P:regulation of DNA-templated transcription"/>
    <property type="evidence" value="ECO:0007669"/>
    <property type="project" value="TreeGrafter"/>
</dbReference>
<sequence>GSTQREIEDEMGVKIIMPSSKEEDSVIIEGISMESISRASEKIHTIIDEAIKSQNLDYSHFISLPLAMHPELVDKLVNFYNSILGISYSCVDEKMNSESNEDTSENEEEDQKLEKGTDVAAELNVEGDSEQVEVNLTHIPLLSYAPTTSKASTLSASNSLNFGVPTNLKPVSSQKASHYEDARVVTHPGIAPASNSLNFGVPTNPKPVSSQKASHYEDARCAI</sequence>
<dbReference type="Gene3D" id="3.30.1370.10">
    <property type="entry name" value="K Homology domain, type 1"/>
    <property type="match status" value="1"/>
</dbReference>
<dbReference type="PANTHER" id="PTHR13360">
    <property type="entry name" value="ACTIVATING SIGNAL COINTEGRATOR 1 COMPLEX SUBUNIT 1"/>
    <property type="match status" value="1"/>
</dbReference>
<organism evidence="4 5">
    <name type="scientific">Prunus dulcis</name>
    <name type="common">Almond</name>
    <name type="synonym">Amygdalus dulcis</name>
    <dbReference type="NCBI Taxonomy" id="3755"/>
    <lineage>
        <taxon>Eukaryota</taxon>
        <taxon>Viridiplantae</taxon>
        <taxon>Streptophyta</taxon>
        <taxon>Embryophyta</taxon>
        <taxon>Tracheophyta</taxon>
        <taxon>Spermatophyta</taxon>
        <taxon>Magnoliopsida</taxon>
        <taxon>eudicotyledons</taxon>
        <taxon>Gunneridae</taxon>
        <taxon>Pentapetalae</taxon>
        <taxon>rosids</taxon>
        <taxon>fabids</taxon>
        <taxon>Rosales</taxon>
        <taxon>Rosaceae</taxon>
        <taxon>Amygdaloideae</taxon>
        <taxon>Amygdaleae</taxon>
        <taxon>Prunus</taxon>
    </lineage>
</organism>
<feature type="region of interest" description="Disordered" evidence="2">
    <location>
        <begin position="95"/>
        <end position="115"/>
    </location>
</feature>
<dbReference type="GO" id="GO:0003723">
    <property type="term" value="F:RNA binding"/>
    <property type="evidence" value="ECO:0007669"/>
    <property type="project" value="UniProtKB-UniRule"/>
</dbReference>
<evidence type="ECO:0000313" key="4">
    <source>
        <dbReference type="EMBL" id="KAI5311265.1"/>
    </source>
</evidence>
<dbReference type="Proteomes" id="UP001054821">
    <property type="component" value="Unassembled WGS sequence"/>
</dbReference>
<dbReference type="PANTHER" id="PTHR13360:SF1">
    <property type="entry name" value="ACTIVATING SIGNAL COINTEGRATOR 1 COMPLEX SUBUNIT 1"/>
    <property type="match status" value="1"/>
</dbReference>
<evidence type="ECO:0000256" key="1">
    <source>
        <dbReference type="PROSITE-ProRule" id="PRU00117"/>
    </source>
</evidence>
<dbReference type="InterPro" id="IPR036612">
    <property type="entry name" value="KH_dom_type_1_sf"/>
</dbReference>
<dbReference type="Pfam" id="PF00013">
    <property type="entry name" value="KH_1"/>
    <property type="match status" value="1"/>
</dbReference>
<keyword evidence="1" id="KW-0694">RNA-binding</keyword>
<gene>
    <name evidence="4" type="ORF">L3X38_000312</name>
</gene>
<dbReference type="InterPro" id="IPR009210">
    <property type="entry name" value="ASCC1"/>
</dbReference>
<dbReference type="GO" id="GO:0005634">
    <property type="term" value="C:nucleus"/>
    <property type="evidence" value="ECO:0007669"/>
    <property type="project" value="TreeGrafter"/>
</dbReference>
<keyword evidence="5" id="KW-1185">Reference proteome</keyword>
<feature type="domain" description="K Homology" evidence="3">
    <location>
        <begin position="1"/>
        <end position="44"/>
    </location>
</feature>
<reference evidence="4 5" key="1">
    <citation type="journal article" date="2022" name="G3 (Bethesda)">
        <title>Whole-genome sequence and methylome profiling of the almond [Prunus dulcis (Mill.) D.A. Webb] cultivar 'Nonpareil'.</title>
        <authorList>
            <person name="D'Amico-Willman K.M."/>
            <person name="Ouma W.Z."/>
            <person name="Meulia T."/>
            <person name="Sideli G.M."/>
            <person name="Gradziel T.M."/>
            <person name="Fresnedo-Ramirez J."/>
        </authorList>
    </citation>
    <scope>NUCLEOTIDE SEQUENCE [LARGE SCALE GENOMIC DNA]</scope>
    <source>
        <strain evidence="4">Clone GOH B32 T37-40</strain>
    </source>
</reference>
<evidence type="ECO:0000256" key="2">
    <source>
        <dbReference type="SAM" id="MobiDB-lite"/>
    </source>
</evidence>
<evidence type="ECO:0000259" key="3">
    <source>
        <dbReference type="Pfam" id="PF00013"/>
    </source>
</evidence>